<reference evidence="1 2" key="2">
    <citation type="journal article" date="2016" name="ISME J.">
        <title>Physiological and genomic characterization of two novel marine thaumarchaeal strains indicates niche differentiation.</title>
        <authorList>
            <person name="Bayer B."/>
            <person name="Vojvoda J."/>
            <person name="Offre P."/>
            <person name="Alves R.J."/>
            <person name="Elisabeth N.H."/>
            <person name="Garcia J.A."/>
            <person name="Volland J.M."/>
            <person name="Srivastava A."/>
            <person name="Schleper C."/>
            <person name="Herndl G.J."/>
        </authorList>
    </citation>
    <scope>NUCLEOTIDE SEQUENCE [LARGE SCALE GENOMIC DNA]</scope>
    <source>
        <strain evidence="1 2">D3C</strain>
    </source>
</reference>
<proteinExistence type="predicted"/>
<name>A0A0C5BVB4_9ARCH</name>
<evidence type="ECO:0000313" key="2">
    <source>
        <dbReference type="Proteomes" id="UP000032027"/>
    </source>
</evidence>
<dbReference type="HOGENOM" id="CLU_2820610_0_0_2"/>
<reference evidence="1 2" key="3">
    <citation type="journal article" date="2019" name="Int. J. Syst. Evol. Microbiol.">
        <title>Nitrosopumilus adriaticus sp. nov. and Nitrosopumilus piranensis sp. nov., two ammonia-oxidizing archaea from the Adriatic Sea and members of the class Nitrososphaeria.</title>
        <authorList>
            <person name="Bayer B."/>
            <person name="Vojvoda J."/>
            <person name="Reinthaler T."/>
            <person name="Reyes C."/>
            <person name="Pinto M."/>
            <person name="Herndl G.J."/>
        </authorList>
    </citation>
    <scope>NUCLEOTIDE SEQUENCE [LARGE SCALE GENOMIC DNA]</scope>
    <source>
        <strain evidence="1 2">D3C</strain>
    </source>
</reference>
<organism evidence="1 2">
    <name type="scientific">Nitrosopumilus piranensis</name>
    <dbReference type="NCBI Taxonomy" id="1582439"/>
    <lineage>
        <taxon>Archaea</taxon>
        <taxon>Nitrososphaerota</taxon>
        <taxon>Nitrososphaeria</taxon>
        <taxon>Nitrosopumilales</taxon>
        <taxon>Nitrosopumilaceae</taxon>
        <taxon>Nitrosopumilus</taxon>
    </lineage>
</organism>
<dbReference type="STRING" id="1582439.NPIRD3C_0952"/>
<accession>A0A0C5BVB4</accession>
<keyword evidence="2" id="KW-1185">Reference proteome</keyword>
<dbReference type="KEGG" id="nid:NPIRD3C_0952"/>
<sequence length="66" mass="7897">MAEIYWSTFETLIFFIFSQEQTIRSTYEYHNLKPRQDEVYHDLVGSDHIFGSGFCNGTCPYRYNDN</sequence>
<dbReference type="AlphaFoldDB" id="A0A0C5BVB4"/>
<dbReference type="EMBL" id="CP010868">
    <property type="protein sequence ID" value="AJM92164.1"/>
    <property type="molecule type" value="Genomic_DNA"/>
</dbReference>
<gene>
    <name evidence="1" type="ORF">NPIRD3C_0952</name>
</gene>
<reference evidence="2" key="1">
    <citation type="submission" date="2015-02" db="EMBL/GenBank/DDBJ databases">
        <title>Characterization of two novel Thaumarchaeota isolated from the Northern Adriatic Sea.</title>
        <authorList>
            <person name="Bayer B."/>
            <person name="Vojvoda J."/>
            <person name="Offre P."/>
            <person name="Srivastava A."/>
            <person name="Elisabeth N."/>
            <person name="Garcia J.A.L."/>
            <person name="Schleper C."/>
            <person name="Herndl G.J."/>
        </authorList>
    </citation>
    <scope>NUCLEOTIDE SEQUENCE [LARGE SCALE GENOMIC DNA]</scope>
    <source>
        <strain evidence="2">D3C</strain>
    </source>
</reference>
<dbReference type="Proteomes" id="UP000032027">
    <property type="component" value="Chromosome"/>
</dbReference>
<evidence type="ECO:0000313" key="1">
    <source>
        <dbReference type="EMBL" id="AJM92164.1"/>
    </source>
</evidence>
<protein>
    <submittedName>
        <fullName evidence="1">Uncharacterized protein</fullName>
    </submittedName>
</protein>